<dbReference type="GO" id="GO:0003723">
    <property type="term" value="F:RNA binding"/>
    <property type="evidence" value="ECO:0007669"/>
    <property type="project" value="TreeGrafter"/>
</dbReference>
<dbReference type="AlphaFoldDB" id="A0AA39LMX0"/>
<dbReference type="PANTHER" id="PTHR18034">
    <property type="entry name" value="CELL CYCLE CONTROL PROTEIN CWF22-RELATED"/>
    <property type="match status" value="1"/>
</dbReference>
<reference evidence="1" key="1">
    <citation type="submission" date="2023-06" db="EMBL/GenBank/DDBJ databases">
        <title>Genomic analysis of the entomopathogenic nematode Steinernema hermaphroditum.</title>
        <authorList>
            <person name="Schwarz E.M."/>
            <person name="Heppert J.K."/>
            <person name="Baniya A."/>
            <person name="Schwartz H.T."/>
            <person name="Tan C.-H."/>
            <person name="Antoshechkin I."/>
            <person name="Sternberg P.W."/>
            <person name="Goodrich-Blair H."/>
            <person name="Dillman A.R."/>
        </authorList>
    </citation>
    <scope>NUCLEOTIDE SEQUENCE</scope>
    <source>
        <strain evidence="1">PS9179</strain>
        <tissue evidence="1">Whole animal</tissue>
    </source>
</reference>
<dbReference type="PANTHER" id="PTHR18034:SF3">
    <property type="entry name" value="PRE-MRNA-SPLICING FACTOR CWC22 HOMOLOG"/>
    <property type="match status" value="1"/>
</dbReference>
<dbReference type="GO" id="GO:0071013">
    <property type="term" value="C:catalytic step 2 spliceosome"/>
    <property type="evidence" value="ECO:0007669"/>
    <property type="project" value="TreeGrafter"/>
</dbReference>
<proteinExistence type="predicted"/>
<gene>
    <name evidence="1" type="ORF">QR680_016652</name>
</gene>
<comment type="caution">
    <text evidence="1">The sequence shown here is derived from an EMBL/GenBank/DDBJ whole genome shotgun (WGS) entry which is preliminary data.</text>
</comment>
<dbReference type="InterPro" id="IPR016024">
    <property type="entry name" value="ARM-type_fold"/>
</dbReference>
<dbReference type="EMBL" id="JAUCMV010000004">
    <property type="protein sequence ID" value="KAK0402980.1"/>
    <property type="molecule type" value="Genomic_DNA"/>
</dbReference>
<organism evidence="1 2">
    <name type="scientific">Steinernema hermaphroditum</name>
    <dbReference type="NCBI Taxonomy" id="289476"/>
    <lineage>
        <taxon>Eukaryota</taxon>
        <taxon>Metazoa</taxon>
        <taxon>Ecdysozoa</taxon>
        <taxon>Nematoda</taxon>
        <taxon>Chromadorea</taxon>
        <taxon>Rhabditida</taxon>
        <taxon>Tylenchina</taxon>
        <taxon>Panagrolaimomorpha</taxon>
        <taxon>Strongyloidoidea</taxon>
        <taxon>Steinernematidae</taxon>
        <taxon>Steinernema</taxon>
    </lineage>
</organism>
<sequence>MVLRTTILKGRRSGSEARSNQLGTTKKTTTANGQVNKANIGNLVTIVRELLQENIIRGKGLLARSIIKAQAFSPTFSHVYAALVAVINLNRFNRFNNKIIAATVSKFLAHLVNQQVTHEILALEILIVLLENSTSDSIAFLKECGAKLSDISPKGL</sequence>
<evidence type="ECO:0000313" key="1">
    <source>
        <dbReference type="EMBL" id="KAK0402980.1"/>
    </source>
</evidence>
<dbReference type="Gene3D" id="1.25.40.180">
    <property type="match status" value="1"/>
</dbReference>
<protein>
    <submittedName>
        <fullName evidence="1">Uncharacterized protein</fullName>
    </submittedName>
</protein>
<name>A0AA39LMX0_9BILA</name>
<keyword evidence="2" id="KW-1185">Reference proteome</keyword>
<evidence type="ECO:0000313" key="2">
    <source>
        <dbReference type="Proteomes" id="UP001175271"/>
    </source>
</evidence>
<dbReference type="GO" id="GO:0000398">
    <property type="term" value="P:mRNA splicing, via spliceosome"/>
    <property type="evidence" value="ECO:0007669"/>
    <property type="project" value="TreeGrafter"/>
</dbReference>
<dbReference type="Proteomes" id="UP001175271">
    <property type="component" value="Unassembled WGS sequence"/>
</dbReference>
<dbReference type="SUPFAM" id="SSF48371">
    <property type="entry name" value="ARM repeat"/>
    <property type="match status" value="1"/>
</dbReference>
<dbReference type="InterPro" id="IPR050781">
    <property type="entry name" value="CWC22_splicing_factor"/>
</dbReference>
<accession>A0AA39LMX0</accession>